<reference evidence="1" key="1">
    <citation type="submission" date="2020-05" db="EMBL/GenBank/DDBJ databases">
        <title>Large-scale comparative analyses of tick genomes elucidate their genetic diversity and vector capacities.</title>
        <authorList>
            <person name="Jia N."/>
            <person name="Wang J."/>
            <person name="Shi W."/>
            <person name="Du L."/>
            <person name="Sun Y."/>
            <person name="Zhan W."/>
            <person name="Jiang J."/>
            <person name="Wang Q."/>
            <person name="Zhang B."/>
            <person name="Ji P."/>
            <person name="Sakyi L.B."/>
            <person name="Cui X."/>
            <person name="Yuan T."/>
            <person name="Jiang B."/>
            <person name="Yang W."/>
            <person name="Lam T.T.-Y."/>
            <person name="Chang Q."/>
            <person name="Ding S."/>
            <person name="Wang X."/>
            <person name="Zhu J."/>
            <person name="Ruan X."/>
            <person name="Zhao L."/>
            <person name="Wei J."/>
            <person name="Que T."/>
            <person name="Du C."/>
            <person name="Cheng J."/>
            <person name="Dai P."/>
            <person name="Han X."/>
            <person name="Huang E."/>
            <person name="Gao Y."/>
            <person name="Liu J."/>
            <person name="Shao H."/>
            <person name="Ye R."/>
            <person name="Li L."/>
            <person name="Wei W."/>
            <person name="Wang X."/>
            <person name="Wang C."/>
            <person name="Yang T."/>
            <person name="Huo Q."/>
            <person name="Li W."/>
            <person name="Guo W."/>
            <person name="Chen H."/>
            <person name="Zhou L."/>
            <person name="Ni X."/>
            <person name="Tian J."/>
            <person name="Zhou Y."/>
            <person name="Sheng Y."/>
            <person name="Liu T."/>
            <person name="Pan Y."/>
            <person name="Xia L."/>
            <person name="Li J."/>
            <person name="Zhao F."/>
            <person name="Cao W."/>
        </authorList>
    </citation>
    <scope>NUCLEOTIDE SEQUENCE</scope>
    <source>
        <strain evidence="1">Hyas-2018</strain>
    </source>
</reference>
<name>A0ACB7TGM5_HYAAI</name>
<protein>
    <submittedName>
        <fullName evidence="1">Uncharacterized protein</fullName>
    </submittedName>
</protein>
<gene>
    <name evidence="1" type="ORF">HPB50_007707</name>
</gene>
<dbReference type="Proteomes" id="UP000821845">
    <property type="component" value="Chromosome 1"/>
</dbReference>
<comment type="caution">
    <text evidence="1">The sequence shown here is derived from an EMBL/GenBank/DDBJ whole genome shotgun (WGS) entry which is preliminary data.</text>
</comment>
<keyword evidence="2" id="KW-1185">Reference proteome</keyword>
<organism evidence="1 2">
    <name type="scientific">Hyalomma asiaticum</name>
    <name type="common">Tick</name>
    <dbReference type="NCBI Taxonomy" id="266040"/>
    <lineage>
        <taxon>Eukaryota</taxon>
        <taxon>Metazoa</taxon>
        <taxon>Ecdysozoa</taxon>
        <taxon>Arthropoda</taxon>
        <taxon>Chelicerata</taxon>
        <taxon>Arachnida</taxon>
        <taxon>Acari</taxon>
        <taxon>Parasitiformes</taxon>
        <taxon>Ixodida</taxon>
        <taxon>Ixodoidea</taxon>
        <taxon>Ixodidae</taxon>
        <taxon>Hyalomminae</taxon>
        <taxon>Hyalomma</taxon>
    </lineage>
</organism>
<proteinExistence type="predicted"/>
<sequence length="297" mass="33173">MSLYIVGPWNGCPGVYSAYLVGICPSLFLPVSQLFYNMRYYRCILGHRQVSHNTSGMVSTANGYSPLAELSPWCEFLLINFELPEVSPRLPVVECLLRQLVSVASNMQRMHSFRLVVRLRTEHSSIKFVKLCESRVSQGHLQLLNGLQMGCNLGHVNVALLFDHPIDVICSTVTVLDTLETVSVLFSSVVMHALYKILRRCEADTAYLSVPRTCLSAVPACGPRKAAHNLTGTDNGCFLLAELSLWNELLWTNFQLRAVITGRLALARLHRCVVPGISNNQRRHSVAVVYKLRMGNL</sequence>
<dbReference type="EMBL" id="CM023481">
    <property type="protein sequence ID" value="KAH6945273.1"/>
    <property type="molecule type" value="Genomic_DNA"/>
</dbReference>
<accession>A0ACB7TGM5</accession>
<evidence type="ECO:0000313" key="2">
    <source>
        <dbReference type="Proteomes" id="UP000821845"/>
    </source>
</evidence>
<evidence type="ECO:0000313" key="1">
    <source>
        <dbReference type="EMBL" id="KAH6945273.1"/>
    </source>
</evidence>